<organism evidence="1 2">
    <name type="scientific">Taxus chinensis</name>
    <name type="common">Chinese yew</name>
    <name type="synonym">Taxus wallichiana var. chinensis</name>
    <dbReference type="NCBI Taxonomy" id="29808"/>
    <lineage>
        <taxon>Eukaryota</taxon>
        <taxon>Viridiplantae</taxon>
        <taxon>Streptophyta</taxon>
        <taxon>Embryophyta</taxon>
        <taxon>Tracheophyta</taxon>
        <taxon>Spermatophyta</taxon>
        <taxon>Pinopsida</taxon>
        <taxon>Pinidae</taxon>
        <taxon>Conifers II</taxon>
        <taxon>Cupressales</taxon>
        <taxon>Taxaceae</taxon>
        <taxon>Taxus</taxon>
    </lineage>
</organism>
<evidence type="ECO:0000313" key="1">
    <source>
        <dbReference type="EMBL" id="KAH9307013.1"/>
    </source>
</evidence>
<reference evidence="1 2" key="1">
    <citation type="journal article" date="2021" name="Nat. Plants">
        <title>The Taxus genome provides insights into paclitaxel biosynthesis.</title>
        <authorList>
            <person name="Xiong X."/>
            <person name="Gou J."/>
            <person name="Liao Q."/>
            <person name="Li Y."/>
            <person name="Zhou Q."/>
            <person name="Bi G."/>
            <person name="Li C."/>
            <person name="Du R."/>
            <person name="Wang X."/>
            <person name="Sun T."/>
            <person name="Guo L."/>
            <person name="Liang H."/>
            <person name="Lu P."/>
            <person name="Wu Y."/>
            <person name="Zhang Z."/>
            <person name="Ro D.K."/>
            <person name="Shang Y."/>
            <person name="Huang S."/>
            <person name="Yan J."/>
        </authorList>
    </citation>
    <scope>NUCLEOTIDE SEQUENCE [LARGE SCALE GENOMIC DNA]</scope>
    <source>
        <strain evidence="1">Ta-2019</strain>
    </source>
</reference>
<evidence type="ECO:0000313" key="2">
    <source>
        <dbReference type="Proteomes" id="UP000824469"/>
    </source>
</evidence>
<name>A0AA38FPN6_TAXCH</name>
<keyword evidence="2" id="KW-1185">Reference proteome</keyword>
<accession>A0AA38FPN6</accession>
<proteinExistence type="predicted"/>
<dbReference type="AlphaFoldDB" id="A0AA38FPN6"/>
<feature type="non-terminal residue" evidence="1">
    <location>
        <position position="75"/>
    </location>
</feature>
<dbReference type="EMBL" id="JAHRHJ020000008">
    <property type="protein sequence ID" value="KAH9307013.1"/>
    <property type="molecule type" value="Genomic_DNA"/>
</dbReference>
<comment type="caution">
    <text evidence="1">The sequence shown here is derived from an EMBL/GenBank/DDBJ whole genome shotgun (WGS) entry which is preliminary data.</text>
</comment>
<dbReference type="Proteomes" id="UP000824469">
    <property type="component" value="Unassembled WGS sequence"/>
</dbReference>
<feature type="non-terminal residue" evidence="1">
    <location>
        <position position="1"/>
    </location>
</feature>
<sequence length="75" mass="8229">NGWHCGREMAREGFKAHVEDVELEHLDLPHLGKHGREPSLASYESALIETTWAMGVHLNLPGDLALALGFPVSTI</sequence>
<protein>
    <submittedName>
        <fullName evidence="1">Uncharacterized protein</fullName>
    </submittedName>
</protein>
<gene>
    <name evidence="1" type="ORF">KI387_011417</name>
</gene>